<sequence>MTSVAGWIAACASLSGCARRSAPTLSLFGAYFPIWILCGIIGIGAGLATRLALVAGGLSEAIPAQLLLCVAVGVIAASLAWFWLGQ</sequence>
<dbReference type="EMBL" id="QFNN01000097">
    <property type="protein sequence ID" value="PZO88244.1"/>
    <property type="molecule type" value="Genomic_DNA"/>
</dbReference>
<feature type="transmembrane region" description="Helical" evidence="1">
    <location>
        <begin position="30"/>
        <end position="53"/>
    </location>
</feature>
<comment type="caution">
    <text evidence="2">The sequence shown here is derived from an EMBL/GenBank/DDBJ whole genome shotgun (WGS) entry which is preliminary data.</text>
</comment>
<feature type="transmembrane region" description="Helical" evidence="1">
    <location>
        <begin position="65"/>
        <end position="84"/>
    </location>
</feature>
<dbReference type="Proteomes" id="UP000249066">
    <property type="component" value="Unassembled WGS sequence"/>
</dbReference>
<protein>
    <submittedName>
        <fullName evidence="2">Uncharacterized protein</fullName>
    </submittedName>
</protein>
<name>A0A2W5A0W3_9SPHN</name>
<accession>A0A2W5A0W3</accession>
<keyword evidence="1" id="KW-0812">Transmembrane</keyword>
<dbReference type="AlphaFoldDB" id="A0A2W5A0W3"/>
<proteinExistence type="predicted"/>
<evidence type="ECO:0000313" key="3">
    <source>
        <dbReference type="Proteomes" id="UP000249066"/>
    </source>
</evidence>
<keyword evidence="1" id="KW-1133">Transmembrane helix</keyword>
<keyword evidence="1" id="KW-0472">Membrane</keyword>
<organism evidence="2 3">
    <name type="scientific">Sphingomonas sanxanigenens</name>
    <dbReference type="NCBI Taxonomy" id="397260"/>
    <lineage>
        <taxon>Bacteria</taxon>
        <taxon>Pseudomonadati</taxon>
        <taxon>Pseudomonadota</taxon>
        <taxon>Alphaproteobacteria</taxon>
        <taxon>Sphingomonadales</taxon>
        <taxon>Sphingomonadaceae</taxon>
        <taxon>Sphingomonas</taxon>
    </lineage>
</organism>
<gene>
    <name evidence="2" type="ORF">DI623_13065</name>
</gene>
<evidence type="ECO:0000256" key="1">
    <source>
        <dbReference type="SAM" id="Phobius"/>
    </source>
</evidence>
<reference evidence="2 3" key="1">
    <citation type="submission" date="2017-08" db="EMBL/GenBank/DDBJ databases">
        <title>Infants hospitalized years apart are colonized by the same room-sourced microbial strains.</title>
        <authorList>
            <person name="Brooks B."/>
            <person name="Olm M.R."/>
            <person name="Firek B.A."/>
            <person name="Baker R."/>
            <person name="Thomas B.C."/>
            <person name="Morowitz M.J."/>
            <person name="Banfield J.F."/>
        </authorList>
    </citation>
    <scope>NUCLEOTIDE SEQUENCE [LARGE SCALE GENOMIC DNA]</scope>
    <source>
        <strain evidence="2">S2_018_000_R2_101</strain>
    </source>
</reference>
<evidence type="ECO:0000313" key="2">
    <source>
        <dbReference type="EMBL" id="PZO88244.1"/>
    </source>
</evidence>